<dbReference type="EMBL" id="JAGTJS010000006">
    <property type="protein sequence ID" value="KAH7265773.1"/>
    <property type="molecule type" value="Genomic_DNA"/>
</dbReference>
<reference evidence="8" key="1">
    <citation type="journal article" date="2021" name="Nat. Commun.">
        <title>Genetic determinants of endophytism in the Arabidopsis root mycobiome.</title>
        <authorList>
            <person name="Mesny F."/>
            <person name="Miyauchi S."/>
            <person name="Thiergart T."/>
            <person name="Pickel B."/>
            <person name="Atanasova L."/>
            <person name="Karlsson M."/>
            <person name="Huettel B."/>
            <person name="Barry K.W."/>
            <person name="Haridas S."/>
            <person name="Chen C."/>
            <person name="Bauer D."/>
            <person name="Andreopoulos W."/>
            <person name="Pangilinan J."/>
            <person name="LaButti K."/>
            <person name="Riley R."/>
            <person name="Lipzen A."/>
            <person name="Clum A."/>
            <person name="Drula E."/>
            <person name="Henrissat B."/>
            <person name="Kohler A."/>
            <person name="Grigoriev I.V."/>
            <person name="Martin F.M."/>
            <person name="Hacquard S."/>
        </authorList>
    </citation>
    <scope>NUCLEOTIDE SEQUENCE</scope>
    <source>
        <strain evidence="8">FSSC 5 MPI-SDFR-AT-0091</strain>
    </source>
</reference>
<evidence type="ECO:0000313" key="8">
    <source>
        <dbReference type="EMBL" id="KAH7265773.1"/>
    </source>
</evidence>
<feature type="transmembrane region" description="Helical" evidence="6">
    <location>
        <begin position="470"/>
        <end position="488"/>
    </location>
</feature>
<keyword evidence="4 6" id="KW-0472">Membrane</keyword>
<feature type="transmembrane region" description="Helical" evidence="6">
    <location>
        <begin position="224"/>
        <end position="244"/>
    </location>
</feature>
<feature type="transmembrane region" description="Helical" evidence="6">
    <location>
        <begin position="434"/>
        <end position="458"/>
    </location>
</feature>
<dbReference type="SUPFAM" id="SSF103473">
    <property type="entry name" value="MFS general substrate transporter"/>
    <property type="match status" value="1"/>
</dbReference>
<accession>A0A9P9HXJ6</accession>
<evidence type="ECO:0000256" key="2">
    <source>
        <dbReference type="ARBA" id="ARBA00022692"/>
    </source>
</evidence>
<dbReference type="AlphaFoldDB" id="A0A9P9HXJ6"/>
<evidence type="ECO:0000256" key="1">
    <source>
        <dbReference type="ARBA" id="ARBA00004141"/>
    </source>
</evidence>
<dbReference type="OrthoDB" id="2585655at2759"/>
<dbReference type="GO" id="GO:0005886">
    <property type="term" value="C:plasma membrane"/>
    <property type="evidence" value="ECO:0007669"/>
    <property type="project" value="TreeGrafter"/>
</dbReference>
<evidence type="ECO:0000259" key="7">
    <source>
        <dbReference type="PROSITE" id="PS50850"/>
    </source>
</evidence>
<feature type="transmembrane region" description="Helical" evidence="6">
    <location>
        <begin position="365"/>
        <end position="387"/>
    </location>
</feature>
<comment type="subcellular location">
    <subcellularLocation>
        <location evidence="1">Membrane</location>
        <topology evidence="1">Multi-pass membrane protein</topology>
    </subcellularLocation>
</comment>
<feature type="transmembrane region" description="Helical" evidence="6">
    <location>
        <begin position="500"/>
        <end position="522"/>
    </location>
</feature>
<dbReference type="PROSITE" id="PS50850">
    <property type="entry name" value="MFS"/>
    <property type="match status" value="1"/>
</dbReference>
<protein>
    <submittedName>
        <fullName evidence="8">Major facilitator superfamily domain-containing protein</fullName>
    </submittedName>
</protein>
<keyword evidence="3 6" id="KW-1133">Transmembrane helix</keyword>
<sequence>MGLGILEPHHHTGSVPGTVVLGAEEAERIHDDRTLKRGTGKYSDIILTPQPSDDPNDPLNWPQWKKYVASLILVLGSCLCASCTGPLLNASLAVLAVQFNRPIGDITVLSGYQLLVAGASGPFVSALSRKYGKRPVFFFSSLACLVGTIIGSASTTYNTLLASRIVQGFSLASYESLVFTSIGDLFFVHERGLWTMVMAFTLNCVSNLSSVVAGRITLSLGWHYLFHILAACVGFQLLLLFLFVPETSYVRTSQPRHHVINVDAEGATEKRAPDGEDACRVENIESVPTIPPRKSFWQELSLFNGTFSDESLFELTISPFVACTNLVALWTVFVGGAVTSFYVAIAYVIAQLFSPPPYLLSVAEVGYVSLGPFIGGAIGSIIVGALLDPLSLWMAKRNKGVFEPEFRLASTPLGVLCGAGLFGFGVVSAAQGSIYLVAFMWGLMLCGTSFIIGPCSAYTIDAFRGMSGEIFIANVMVKNFLFYGYTYFMNDWTASAGARAPFFTFGGISLGLVLSTILVYVFGKQYRGFWHRHNIMEKFNIKTHTDM</sequence>
<feature type="transmembrane region" description="Helical" evidence="6">
    <location>
        <begin position="71"/>
        <end position="97"/>
    </location>
</feature>
<evidence type="ECO:0000256" key="3">
    <source>
        <dbReference type="ARBA" id="ARBA00022989"/>
    </source>
</evidence>
<feature type="transmembrane region" description="Helical" evidence="6">
    <location>
        <begin position="327"/>
        <end position="353"/>
    </location>
</feature>
<name>A0A9P9HXJ6_FUSSL</name>
<feature type="transmembrane region" description="Helical" evidence="6">
    <location>
        <begin position="408"/>
        <end position="428"/>
    </location>
</feature>
<feature type="transmembrane region" description="Helical" evidence="6">
    <location>
        <begin position="136"/>
        <end position="157"/>
    </location>
</feature>
<dbReference type="Pfam" id="PF07690">
    <property type="entry name" value="MFS_1"/>
    <property type="match status" value="1"/>
</dbReference>
<dbReference type="Gene3D" id="1.20.1250.20">
    <property type="entry name" value="MFS general substrate transporter like domains"/>
    <property type="match status" value="1"/>
</dbReference>
<dbReference type="PANTHER" id="PTHR23502">
    <property type="entry name" value="MAJOR FACILITATOR SUPERFAMILY"/>
    <property type="match status" value="1"/>
</dbReference>
<feature type="transmembrane region" description="Helical" evidence="6">
    <location>
        <begin position="200"/>
        <end position="218"/>
    </location>
</feature>
<dbReference type="Proteomes" id="UP000736672">
    <property type="component" value="Unassembled WGS sequence"/>
</dbReference>
<evidence type="ECO:0000256" key="5">
    <source>
        <dbReference type="ARBA" id="ARBA00023180"/>
    </source>
</evidence>
<feature type="transmembrane region" description="Helical" evidence="6">
    <location>
        <begin position="103"/>
        <end position="124"/>
    </location>
</feature>
<gene>
    <name evidence="8" type="ORF">B0J15DRAFT_579631</name>
</gene>
<dbReference type="InterPro" id="IPR036259">
    <property type="entry name" value="MFS_trans_sf"/>
</dbReference>
<dbReference type="PANTHER" id="PTHR23502:SF29">
    <property type="entry name" value="TRANSPORTER, PUTATIVE (AFU_ORTHOLOGUE AFUA_6G06680)-RELATED"/>
    <property type="match status" value="1"/>
</dbReference>
<proteinExistence type="predicted"/>
<dbReference type="InterPro" id="IPR011701">
    <property type="entry name" value="MFS"/>
</dbReference>
<feature type="transmembrane region" description="Helical" evidence="6">
    <location>
        <begin position="169"/>
        <end position="188"/>
    </location>
</feature>
<evidence type="ECO:0000313" key="9">
    <source>
        <dbReference type="Proteomes" id="UP000736672"/>
    </source>
</evidence>
<comment type="caution">
    <text evidence="8">The sequence shown here is derived from an EMBL/GenBank/DDBJ whole genome shotgun (WGS) entry which is preliminary data.</text>
</comment>
<keyword evidence="9" id="KW-1185">Reference proteome</keyword>
<organism evidence="8 9">
    <name type="scientific">Fusarium solani</name>
    <name type="common">Filamentous fungus</name>
    <dbReference type="NCBI Taxonomy" id="169388"/>
    <lineage>
        <taxon>Eukaryota</taxon>
        <taxon>Fungi</taxon>
        <taxon>Dikarya</taxon>
        <taxon>Ascomycota</taxon>
        <taxon>Pezizomycotina</taxon>
        <taxon>Sordariomycetes</taxon>
        <taxon>Hypocreomycetidae</taxon>
        <taxon>Hypocreales</taxon>
        <taxon>Nectriaceae</taxon>
        <taxon>Fusarium</taxon>
        <taxon>Fusarium solani species complex</taxon>
    </lineage>
</organism>
<evidence type="ECO:0000256" key="4">
    <source>
        <dbReference type="ARBA" id="ARBA00023136"/>
    </source>
</evidence>
<keyword evidence="2 6" id="KW-0812">Transmembrane</keyword>
<feature type="domain" description="Major facilitator superfamily (MFS) profile" evidence="7">
    <location>
        <begin position="69"/>
        <end position="527"/>
    </location>
</feature>
<dbReference type="GO" id="GO:0022857">
    <property type="term" value="F:transmembrane transporter activity"/>
    <property type="evidence" value="ECO:0007669"/>
    <property type="project" value="InterPro"/>
</dbReference>
<dbReference type="InterPro" id="IPR020846">
    <property type="entry name" value="MFS_dom"/>
</dbReference>
<keyword evidence="5" id="KW-0325">Glycoprotein</keyword>
<evidence type="ECO:0000256" key="6">
    <source>
        <dbReference type="SAM" id="Phobius"/>
    </source>
</evidence>